<reference evidence="2 3" key="1">
    <citation type="submission" date="2019-09" db="EMBL/GenBank/DDBJ databases">
        <title>Draft Whole-Genome sequence of Blastochloris sulfoviridis DSM 729.</title>
        <authorList>
            <person name="Meyer T.E."/>
            <person name="Kyndt J.A."/>
        </authorList>
    </citation>
    <scope>NUCLEOTIDE SEQUENCE [LARGE SCALE GENOMIC DNA]</scope>
    <source>
        <strain evidence="2 3">DSM 729</strain>
    </source>
</reference>
<dbReference type="InterPro" id="IPR011330">
    <property type="entry name" value="Glyco_hydro/deAcase_b/a-brl"/>
</dbReference>
<protein>
    <submittedName>
        <fullName evidence="2">Divergent polysaccharide deacetylase family protein</fullName>
    </submittedName>
</protein>
<dbReference type="Proteomes" id="UP000323886">
    <property type="component" value="Unassembled WGS sequence"/>
</dbReference>
<dbReference type="SUPFAM" id="SSF88713">
    <property type="entry name" value="Glycoside hydrolase/deacetylase"/>
    <property type="match status" value="1"/>
</dbReference>
<dbReference type="Pfam" id="PF04748">
    <property type="entry name" value="Polysacc_deac_2"/>
    <property type="match status" value="1"/>
</dbReference>
<sequence length="420" mass="42939">MSVDDLQRPLGTAQGAPKRSIGAHLRALGTSLGRIGPAPVIAAAAGLVVGTAVGWVLLVDDPLGGEPIARVRIEGTAPAGPPPAGAPAAAPAAPQASTSTGTGETANATADRSPSEAAPATPQGPSVTVIDGRSGKTNDVSVAGPGDRLAPAPDPRLVEKARHGAVPRIGADGTRAFEAYARPAPAIGPGKAAMPRIAIVVGGLGISANGTSEAVAKLPPEVTLAFAPYGTDLDRVVARARTQGHEVLLQVPMEPFDYPDNDPGPQTLLTTLTSDQNIDRLHWFLARFPGFIGVASYMGARFTSSESALAPVMREITKRGLMFLDDGSSQRSVTREIAGGLGATFARADVVLDAVASPVAIDNALMRLERIAGERGSALGFATALPVSIDRVARWAKEVETRGYLLVPLSATVARGKKGA</sequence>
<dbReference type="EMBL" id="VWPL01000040">
    <property type="protein sequence ID" value="KAA5596779.1"/>
    <property type="molecule type" value="Genomic_DNA"/>
</dbReference>
<dbReference type="GO" id="GO:0005975">
    <property type="term" value="P:carbohydrate metabolic process"/>
    <property type="evidence" value="ECO:0007669"/>
    <property type="project" value="InterPro"/>
</dbReference>
<feature type="compositionally biased region" description="Low complexity" evidence="1">
    <location>
        <begin position="86"/>
        <end position="103"/>
    </location>
</feature>
<dbReference type="CDD" id="cd10936">
    <property type="entry name" value="CE4_DAC2"/>
    <property type="match status" value="1"/>
</dbReference>
<dbReference type="RefSeq" id="WP_150098662.1">
    <property type="nucleotide sequence ID" value="NZ_VWPL01000040.1"/>
</dbReference>
<evidence type="ECO:0000256" key="1">
    <source>
        <dbReference type="SAM" id="MobiDB-lite"/>
    </source>
</evidence>
<dbReference type="AlphaFoldDB" id="A0A5M6HME0"/>
<dbReference type="PANTHER" id="PTHR30105:SF2">
    <property type="entry name" value="DIVERGENT POLYSACCHARIDE DEACETYLASE SUPERFAMILY"/>
    <property type="match status" value="1"/>
</dbReference>
<dbReference type="OrthoDB" id="9784811at2"/>
<dbReference type="InterPro" id="IPR006837">
    <property type="entry name" value="Divergent_DAC"/>
</dbReference>
<evidence type="ECO:0000313" key="3">
    <source>
        <dbReference type="Proteomes" id="UP000323886"/>
    </source>
</evidence>
<dbReference type="Gene3D" id="3.20.20.370">
    <property type="entry name" value="Glycoside hydrolase/deacetylase"/>
    <property type="match status" value="1"/>
</dbReference>
<keyword evidence="3" id="KW-1185">Reference proteome</keyword>
<proteinExistence type="predicted"/>
<feature type="region of interest" description="Disordered" evidence="1">
    <location>
        <begin position="74"/>
        <end position="164"/>
    </location>
</feature>
<comment type="caution">
    <text evidence="2">The sequence shown here is derived from an EMBL/GenBank/DDBJ whole genome shotgun (WGS) entry which is preliminary data.</text>
</comment>
<gene>
    <name evidence="2" type="ORF">F1193_15265</name>
</gene>
<evidence type="ECO:0000313" key="2">
    <source>
        <dbReference type="EMBL" id="KAA5596779.1"/>
    </source>
</evidence>
<accession>A0A5M6HME0</accession>
<name>A0A5M6HME0_9HYPH</name>
<organism evidence="2 3">
    <name type="scientific">Blastochloris sulfoviridis</name>
    <dbReference type="NCBI Taxonomy" id="50712"/>
    <lineage>
        <taxon>Bacteria</taxon>
        <taxon>Pseudomonadati</taxon>
        <taxon>Pseudomonadota</taxon>
        <taxon>Alphaproteobacteria</taxon>
        <taxon>Hyphomicrobiales</taxon>
        <taxon>Blastochloridaceae</taxon>
        <taxon>Blastochloris</taxon>
    </lineage>
</organism>
<dbReference type="PANTHER" id="PTHR30105">
    <property type="entry name" value="UNCHARACTERIZED YIBQ-RELATED"/>
    <property type="match status" value="1"/>
</dbReference>